<keyword evidence="3" id="KW-1185">Reference proteome</keyword>
<evidence type="ECO:0000313" key="2">
    <source>
        <dbReference type="EMBL" id="KXT03178.1"/>
    </source>
</evidence>
<sequence length="196" mass="19740">MPSFTSIVSILAVAASAVMAREYPSYEAPSKSVAAECAPASKSVEPAYNAPHATAAPKETYVADPAVKAPHATAAPKETYVADPAVNAPHATAAPKETYVADPAVKNPISFTTSTTTSAVIADPTASVQGNCNVNSAVSCCNTDGQTTGNNLLGGSCFLNLPALGTTCETGSAFCCETNQVGLINTNLACSPVGLL</sequence>
<feature type="chain" id="PRO_5007296999" description="Hydrophobin" evidence="1">
    <location>
        <begin position="21"/>
        <end position="196"/>
    </location>
</feature>
<proteinExistence type="predicted"/>
<protein>
    <recommendedName>
        <fullName evidence="4">Hydrophobin</fullName>
    </recommendedName>
</protein>
<dbReference type="Proteomes" id="UP000073492">
    <property type="component" value="Unassembled WGS sequence"/>
</dbReference>
<name>A0A139HL29_9PEZI</name>
<dbReference type="OrthoDB" id="3643544at2759"/>
<evidence type="ECO:0000256" key="1">
    <source>
        <dbReference type="SAM" id="SignalP"/>
    </source>
</evidence>
<evidence type="ECO:0000313" key="3">
    <source>
        <dbReference type="Proteomes" id="UP000073492"/>
    </source>
</evidence>
<keyword evidence="1" id="KW-0732">Signal</keyword>
<reference evidence="2 3" key="1">
    <citation type="submission" date="2015-07" db="EMBL/GenBank/DDBJ databases">
        <title>Comparative genomics of the Sigatoka disease complex on banana suggests a link between parallel evolutionary changes in Pseudocercospora fijiensis and Pseudocercospora eumusae and increased virulence on the banana host.</title>
        <authorList>
            <person name="Chang T.-C."/>
            <person name="Salvucci A."/>
            <person name="Crous P.W."/>
            <person name="Stergiopoulos I."/>
        </authorList>
    </citation>
    <scope>NUCLEOTIDE SEQUENCE [LARGE SCALE GENOMIC DNA]</scope>
    <source>
        <strain evidence="2 3">CBS 116634</strain>
    </source>
</reference>
<dbReference type="AlphaFoldDB" id="A0A139HL29"/>
<dbReference type="STRING" id="113226.A0A139HL29"/>
<feature type="signal peptide" evidence="1">
    <location>
        <begin position="1"/>
        <end position="20"/>
    </location>
</feature>
<gene>
    <name evidence="2" type="ORF">AC579_6878</name>
</gene>
<comment type="caution">
    <text evidence="2">The sequence shown here is derived from an EMBL/GenBank/DDBJ whole genome shotgun (WGS) entry which is preliminary data.</text>
</comment>
<organism evidence="2 3">
    <name type="scientific">Pseudocercospora musae</name>
    <dbReference type="NCBI Taxonomy" id="113226"/>
    <lineage>
        <taxon>Eukaryota</taxon>
        <taxon>Fungi</taxon>
        <taxon>Dikarya</taxon>
        <taxon>Ascomycota</taxon>
        <taxon>Pezizomycotina</taxon>
        <taxon>Dothideomycetes</taxon>
        <taxon>Dothideomycetidae</taxon>
        <taxon>Mycosphaerellales</taxon>
        <taxon>Mycosphaerellaceae</taxon>
        <taxon>Pseudocercospora</taxon>
    </lineage>
</organism>
<dbReference type="EMBL" id="LFZO01000611">
    <property type="protein sequence ID" value="KXT03178.1"/>
    <property type="molecule type" value="Genomic_DNA"/>
</dbReference>
<accession>A0A139HL29</accession>
<evidence type="ECO:0008006" key="4">
    <source>
        <dbReference type="Google" id="ProtNLM"/>
    </source>
</evidence>